<dbReference type="AlphaFoldDB" id="A0A550JGK9"/>
<dbReference type="CDD" id="cd06464">
    <property type="entry name" value="ACD_sHsps-like"/>
    <property type="match status" value="1"/>
</dbReference>
<gene>
    <name evidence="4" type="ORF">FL622_07150</name>
</gene>
<dbReference type="PROSITE" id="PS01031">
    <property type="entry name" value="SHSP"/>
    <property type="match status" value="1"/>
</dbReference>
<dbReference type="SUPFAM" id="SSF49764">
    <property type="entry name" value="HSP20-like chaperones"/>
    <property type="match status" value="1"/>
</dbReference>
<sequence>MLPSRWDPFRDLSKELSQLHREMDEMFRRTFGLTREPGEGLGMGTPAINSYTKDNTFYVEVEVPGVKREELNVSVDGNMLTVSGERKANREAKDHDYLVRETHFGSFRRRLMLPEGADADKIQAICKNGILEISMPLGKKETGGRKIQIEGEE</sequence>
<accession>A0A550JGK9</accession>
<name>A0A550JGK9_9BACT</name>
<dbReference type="Pfam" id="PF00011">
    <property type="entry name" value="HSP20"/>
    <property type="match status" value="1"/>
</dbReference>
<dbReference type="RefSeq" id="WP_092057397.1">
    <property type="nucleotide sequence ID" value="NZ_FOJJ01000034.1"/>
</dbReference>
<evidence type="ECO:0000313" key="5">
    <source>
        <dbReference type="Proteomes" id="UP000317155"/>
    </source>
</evidence>
<reference evidence="4 5" key="1">
    <citation type="submission" date="2019-07" db="EMBL/GenBank/DDBJ databases">
        <title>Insights of Desulfuromonas acetexigens electromicrobiology.</title>
        <authorList>
            <person name="Katuri K."/>
            <person name="Sapireddy V."/>
            <person name="Shaw D.R."/>
            <person name="Saikaly P."/>
        </authorList>
    </citation>
    <scope>NUCLEOTIDE SEQUENCE [LARGE SCALE GENOMIC DNA]</scope>
    <source>
        <strain evidence="4 5">2873</strain>
    </source>
</reference>
<keyword evidence="5" id="KW-1185">Reference proteome</keyword>
<dbReference type="PANTHER" id="PTHR11527">
    <property type="entry name" value="HEAT-SHOCK PROTEIN 20 FAMILY MEMBER"/>
    <property type="match status" value="1"/>
</dbReference>
<proteinExistence type="inferred from homology"/>
<dbReference type="InterPro" id="IPR008978">
    <property type="entry name" value="HSP20-like_chaperone"/>
</dbReference>
<dbReference type="Gene3D" id="2.60.40.790">
    <property type="match status" value="1"/>
</dbReference>
<evidence type="ECO:0000256" key="2">
    <source>
        <dbReference type="RuleBase" id="RU003616"/>
    </source>
</evidence>
<protein>
    <submittedName>
        <fullName evidence="4">Hsp20/alpha crystallin family protein</fullName>
    </submittedName>
</protein>
<dbReference type="InterPro" id="IPR031107">
    <property type="entry name" value="Small_HSP"/>
</dbReference>
<organism evidence="4 5">
    <name type="scientific">Trichloromonas acetexigens</name>
    <dbReference type="NCBI Taxonomy" id="38815"/>
    <lineage>
        <taxon>Bacteria</taxon>
        <taxon>Pseudomonadati</taxon>
        <taxon>Thermodesulfobacteriota</taxon>
        <taxon>Desulfuromonadia</taxon>
        <taxon>Desulfuromonadales</taxon>
        <taxon>Trichloromonadaceae</taxon>
        <taxon>Trichloromonas</taxon>
    </lineage>
</organism>
<dbReference type="InterPro" id="IPR002068">
    <property type="entry name" value="A-crystallin/Hsp20_dom"/>
</dbReference>
<evidence type="ECO:0000313" key="4">
    <source>
        <dbReference type="EMBL" id="TRO82346.1"/>
    </source>
</evidence>
<comment type="caution">
    <text evidence="4">The sequence shown here is derived from an EMBL/GenBank/DDBJ whole genome shotgun (WGS) entry which is preliminary data.</text>
</comment>
<evidence type="ECO:0000256" key="1">
    <source>
        <dbReference type="PROSITE-ProRule" id="PRU00285"/>
    </source>
</evidence>
<dbReference type="EMBL" id="VJVV01000004">
    <property type="protein sequence ID" value="TRO82346.1"/>
    <property type="molecule type" value="Genomic_DNA"/>
</dbReference>
<dbReference type="OrthoDB" id="9811615at2"/>
<feature type="domain" description="SHSP" evidence="3">
    <location>
        <begin position="39"/>
        <end position="152"/>
    </location>
</feature>
<evidence type="ECO:0000259" key="3">
    <source>
        <dbReference type="PROSITE" id="PS01031"/>
    </source>
</evidence>
<dbReference type="Proteomes" id="UP000317155">
    <property type="component" value="Unassembled WGS sequence"/>
</dbReference>
<comment type="similarity">
    <text evidence="1 2">Belongs to the small heat shock protein (HSP20) family.</text>
</comment>